<sequence>MWCFLVILLLFNNYVIFAQSIPLLLLVSFDGFRHDYPKLHGPLKNFQRLEQRGVHAQKMISTFATATFPNHYTLITGLYEEVHGVISNNMYDPKTNLTFEQSDNMTNNEWWPYPTIWSINEQRKGGRSGVVGWPQDSIHISKYQPFNRSRSFRDIIDQMLLWFNDSIEPINFGAMYFYEPDRTGHQTGPYSKNMTTMVRECDELLGYLLDKIDTNEKLRKNLHLIVTSDHGMEQINGTNNPIYLEDYVDHTKIRSFGVPPVTNIFVLSSNDIDIVLKNLSRIPHSQSYKRQDIPDRYHYKNHERIGDIVVICEPGYEINHHPSRGGKKYNSSLIHGNHGYDNQVDSMKTIFYASGPQFKQNFTLDNSSSLYNIDLFGLMCIILNIDKCPSSNGSLENIQPFLIHPAKTFHMINNLQDKIIYAIALFGIISVVLLAITWTIIAFRSILVVKQQTSSDLSDHLTRGEYQVNNPGISKTNDEQV</sequence>
<comment type="caution">
    <text evidence="3">The sequence shown here is derived from an EMBL/GenBank/DDBJ whole genome shotgun (WGS) entry which is preliminary data.</text>
</comment>
<dbReference type="CDD" id="cd16018">
    <property type="entry name" value="Enpp"/>
    <property type="match status" value="1"/>
</dbReference>
<evidence type="ECO:0000256" key="1">
    <source>
        <dbReference type="SAM" id="Phobius"/>
    </source>
</evidence>
<evidence type="ECO:0000313" key="3">
    <source>
        <dbReference type="EMBL" id="CAF1069677.1"/>
    </source>
</evidence>
<dbReference type="PANTHER" id="PTHR10151:SF120">
    <property type="entry name" value="BIS(5'-ADENOSYL)-TRIPHOSPHATASE"/>
    <property type="match status" value="1"/>
</dbReference>
<name>A0A814LSD8_9BILA</name>
<dbReference type="Gene3D" id="3.40.720.10">
    <property type="entry name" value="Alkaline Phosphatase, subunit A"/>
    <property type="match status" value="1"/>
</dbReference>
<keyword evidence="2" id="KW-0732">Signal</keyword>
<proteinExistence type="predicted"/>
<dbReference type="AlphaFoldDB" id="A0A814LSD8"/>
<dbReference type="Proteomes" id="UP000663844">
    <property type="component" value="Unassembled WGS sequence"/>
</dbReference>
<feature type="signal peptide" evidence="2">
    <location>
        <begin position="1"/>
        <end position="18"/>
    </location>
</feature>
<keyword evidence="1" id="KW-0472">Membrane</keyword>
<dbReference type="Proteomes" id="UP000663845">
    <property type="component" value="Unassembled WGS sequence"/>
</dbReference>
<dbReference type="EMBL" id="CAJOAZ010001263">
    <property type="protein sequence ID" value="CAF3790517.1"/>
    <property type="molecule type" value="Genomic_DNA"/>
</dbReference>
<evidence type="ECO:0000313" key="5">
    <source>
        <dbReference type="Proteomes" id="UP000663845"/>
    </source>
</evidence>
<organism evidence="3 5">
    <name type="scientific">Adineta steineri</name>
    <dbReference type="NCBI Taxonomy" id="433720"/>
    <lineage>
        <taxon>Eukaryota</taxon>
        <taxon>Metazoa</taxon>
        <taxon>Spiralia</taxon>
        <taxon>Gnathifera</taxon>
        <taxon>Rotifera</taxon>
        <taxon>Eurotatoria</taxon>
        <taxon>Bdelloidea</taxon>
        <taxon>Adinetida</taxon>
        <taxon>Adinetidae</taxon>
        <taxon>Adineta</taxon>
    </lineage>
</organism>
<dbReference type="Pfam" id="PF01663">
    <property type="entry name" value="Phosphodiest"/>
    <property type="match status" value="1"/>
</dbReference>
<dbReference type="Gene3D" id="3.30.1360.180">
    <property type="match status" value="1"/>
</dbReference>
<dbReference type="InterPro" id="IPR002591">
    <property type="entry name" value="Phosphodiest/P_Trfase"/>
</dbReference>
<dbReference type="SUPFAM" id="SSF53649">
    <property type="entry name" value="Alkaline phosphatase-like"/>
    <property type="match status" value="1"/>
</dbReference>
<dbReference type="EMBL" id="CAJNOG010000201">
    <property type="protein sequence ID" value="CAF1069677.1"/>
    <property type="molecule type" value="Genomic_DNA"/>
</dbReference>
<evidence type="ECO:0000313" key="4">
    <source>
        <dbReference type="EMBL" id="CAF3790517.1"/>
    </source>
</evidence>
<dbReference type="PANTHER" id="PTHR10151">
    <property type="entry name" value="ECTONUCLEOTIDE PYROPHOSPHATASE/PHOSPHODIESTERASE"/>
    <property type="match status" value="1"/>
</dbReference>
<feature type="transmembrane region" description="Helical" evidence="1">
    <location>
        <begin position="419"/>
        <end position="443"/>
    </location>
</feature>
<keyword evidence="1" id="KW-1133">Transmembrane helix</keyword>
<dbReference type="GO" id="GO:0016787">
    <property type="term" value="F:hydrolase activity"/>
    <property type="evidence" value="ECO:0007669"/>
    <property type="project" value="UniProtKB-ARBA"/>
</dbReference>
<keyword evidence="1" id="KW-0812">Transmembrane</keyword>
<dbReference type="InterPro" id="IPR017850">
    <property type="entry name" value="Alkaline_phosphatase_core_sf"/>
</dbReference>
<evidence type="ECO:0000256" key="2">
    <source>
        <dbReference type="SAM" id="SignalP"/>
    </source>
</evidence>
<accession>A0A814LSD8</accession>
<feature type="chain" id="PRO_5036410452" evidence="2">
    <location>
        <begin position="19"/>
        <end position="481"/>
    </location>
</feature>
<gene>
    <name evidence="3" type="ORF">JYZ213_LOCUS19685</name>
    <name evidence="4" type="ORF">OXD698_LOCUS17653</name>
</gene>
<reference evidence="3" key="1">
    <citation type="submission" date="2021-02" db="EMBL/GenBank/DDBJ databases">
        <authorList>
            <person name="Nowell W R."/>
        </authorList>
    </citation>
    <scope>NUCLEOTIDE SEQUENCE</scope>
</reference>
<protein>
    <submittedName>
        <fullName evidence="3">Uncharacterized protein</fullName>
    </submittedName>
</protein>